<dbReference type="PANTHER" id="PTHR12925:SF0">
    <property type="entry name" value="PROTEIN HIKESHI"/>
    <property type="match status" value="1"/>
</dbReference>
<name>A0AAD9IH55_PROWI</name>
<dbReference type="GO" id="GO:0005829">
    <property type="term" value="C:cytosol"/>
    <property type="evidence" value="ECO:0007669"/>
    <property type="project" value="TreeGrafter"/>
</dbReference>
<dbReference type="GO" id="GO:0005634">
    <property type="term" value="C:nucleus"/>
    <property type="evidence" value="ECO:0007669"/>
    <property type="project" value="TreeGrafter"/>
</dbReference>
<evidence type="ECO:0000313" key="2">
    <source>
        <dbReference type="EMBL" id="KAK2076047.1"/>
    </source>
</evidence>
<protein>
    <recommendedName>
        <fullName evidence="1">Hikeshi-like C-terminal domain-containing protein</fullName>
    </recommendedName>
</protein>
<dbReference type="PANTHER" id="PTHR12925">
    <property type="entry name" value="HIKESHI FAMILY MEMBER"/>
    <property type="match status" value="1"/>
</dbReference>
<dbReference type="InterPro" id="IPR031318">
    <property type="entry name" value="OPI10"/>
</dbReference>
<dbReference type="InterPro" id="IPR048364">
    <property type="entry name" value="Hikeshi-like_C"/>
</dbReference>
<evidence type="ECO:0000313" key="3">
    <source>
        <dbReference type="Proteomes" id="UP001255856"/>
    </source>
</evidence>
<dbReference type="AlphaFoldDB" id="A0AAD9IH55"/>
<dbReference type="GO" id="GO:0061608">
    <property type="term" value="F:nuclear import signal receptor activity"/>
    <property type="evidence" value="ECO:0007669"/>
    <property type="project" value="TreeGrafter"/>
</dbReference>
<dbReference type="EMBL" id="JASFZW010000012">
    <property type="protein sequence ID" value="KAK2076047.1"/>
    <property type="molecule type" value="Genomic_DNA"/>
</dbReference>
<gene>
    <name evidence="2" type="ORF">QBZ16_001383</name>
</gene>
<dbReference type="Pfam" id="PF21057">
    <property type="entry name" value="Hikeshi-like_C"/>
    <property type="match status" value="1"/>
</dbReference>
<keyword evidence="3" id="KW-1185">Reference proteome</keyword>
<comment type="caution">
    <text evidence="2">The sequence shown here is derived from an EMBL/GenBank/DDBJ whole genome shotgun (WGS) entry which is preliminary data.</text>
</comment>
<feature type="domain" description="Hikeshi-like C-terminal" evidence="1">
    <location>
        <begin position="132"/>
        <end position="185"/>
    </location>
</feature>
<reference evidence="2" key="1">
    <citation type="submission" date="2021-01" db="EMBL/GenBank/DDBJ databases">
        <authorList>
            <person name="Eckstrom K.M.E."/>
        </authorList>
    </citation>
    <scope>NUCLEOTIDE SEQUENCE</scope>
    <source>
        <strain evidence="2">UVCC 0001</strain>
    </source>
</reference>
<evidence type="ECO:0000259" key="1">
    <source>
        <dbReference type="Pfam" id="PF21057"/>
    </source>
</evidence>
<sequence length="191" mass="20948">MSSGFGIFFVGCTCPIPHTAFAQTDSNHWVLDATSLIATGHLDLKEVAFFLTQPNSLPPNVALSIFVSTGGCDWSYRGCISNEHPSDVFPLSWPEIAPGTVVGAGYAQIGILAESLEEARQKEGSKLGAKEDFAKRVGLDLFNFMQSFGGVQNVGGNNILVPVNVLDAWYQRLERRLRRDPDFLTRQKDKI</sequence>
<organism evidence="2 3">
    <name type="scientific">Prototheca wickerhamii</name>
    <dbReference type="NCBI Taxonomy" id="3111"/>
    <lineage>
        <taxon>Eukaryota</taxon>
        <taxon>Viridiplantae</taxon>
        <taxon>Chlorophyta</taxon>
        <taxon>core chlorophytes</taxon>
        <taxon>Trebouxiophyceae</taxon>
        <taxon>Chlorellales</taxon>
        <taxon>Chlorellaceae</taxon>
        <taxon>Prototheca</taxon>
    </lineage>
</organism>
<dbReference type="Proteomes" id="UP001255856">
    <property type="component" value="Unassembled WGS sequence"/>
</dbReference>
<dbReference type="GO" id="GO:0006606">
    <property type="term" value="P:protein import into nucleus"/>
    <property type="evidence" value="ECO:0007669"/>
    <property type="project" value="TreeGrafter"/>
</dbReference>
<accession>A0AAD9IH55</accession>
<proteinExistence type="predicted"/>